<name>A0A182N5F1_9DIPT</name>
<proteinExistence type="predicted"/>
<dbReference type="Proteomes" id="UP000075884">
    <property type="component" value="Unassembled WGS sequence"/>
</dbReference>
<dbReference type="EnsemblMetazoa" id="ADIR002870-RA">
    <property type="protein sequence ID" value="ADIR002870-PA"/>
    <property type="gene ID" value="ADIR002870"/>
</dbReference>
<accession>A0A182N5F1</accession>
<reference evidence="1" key="2">
    <citation type="submission" date="2020-05" db="UniProtKB">
        <authorList>
            <consortium name="EnsemblMetazoa"/>
        </authorList>
    </citation>
    <scope>IDENTIFICATION</scope>
    <source>
        <strain evidence="1">WRAIR2</strain>
    </source>
</reference>
<evidence type="ECO:0000313" key="2">
    <source>
        <dbReference type="Proteomes" id="UP000075884"/>
    </source>
</evidence>
<dbReference type="VEuPathDB" id="VectorBase:ADIR002870"/>
<organism evidence="1 2">
    <name type="scientific">Anopheles dirus</name>
    <dbReference type="NCBI Taxonomy" id="7168"/>
    <lineage>
        <taxon>Eukaryota</taxon>
        <taxon>Metazoa</taxon>
        <taxon>Ecdysozoa</taxon>
        <taxon>Arthropoda</taxon>
        <taxon>Hexapoda</taxon>
        <taxon>Insecta</taxon>
        <taxon>Pterygota</taxon>
        <taxon>Neoptera</taxon>
        <taxon>Endopterygota</taxon>
        <taxon>Diptera</taxon>
        <taxon>Nematocera</taxon>
        <taxon>Culicoidea</taxon>
        <taxon>Culicidae</taxon>
        <taxon>Anophelinae</taxon>
        <taxon>Anopheles</taxon>
    </lineage>
</organism>
<reference evidence="2" key="1">
    <citation type="submission" date="2013-03" db="EMBL/GenBank/DDBJ databases">
        <title>The Genome Sequence of Anopheles dirus WRAIR2.</title>
        <authorList>
            <consortium name="The Broad Institute Genomics Platform"/>
            <person name="Neafsey D.E."/>
            <person name="Walton C."/>
            <person name="Walker B."/>
            <person name="Young S.K."/>
            <person name="Zeng Q."/>
            <person name="Gargeya S."/>
            <person name="Fitzgerald M."/>
            <person name="Haas B."/>
            <person name="Abouelleil A."/>
            <person name="Allen A.W."/>
            <person name="Alvarado L."/>
            <person name="Arachchi H.M."/>
            <person name="Berlin A.M."/>
            <person name="Chapman S.B."/>
            <person name="Gainer-Dewar J."/>
            <person name="Goldberg J."/>
            <person name="Griggs A."/>
            <person name="Gujja S."/>
            <person name="Hansen M."/>
            <person name="Howarth C."/>
            <person name="Imamovic A."/>
            <person name="Ireland A."/>
            <person name="Larimer J."/>
            <person name="McCowan C."/>
            <person name="Murphy C."/>
            <person name="Pearson M."/>
            <person name="Poon T.W."/>
            <person name="Priest M."/>
            <person name="Roberts A."/>
            <person name="Saif S."/>
            <person name="Shea T."/>
            <person name="Sisk P."/>
            <person name="Sykes S."/>
            <person name="Wortman J."/>
            <person name="Nusbaum C."/>
            <person name="Birren B."/>
        </authorList>
    </citation>
    <scope>NUCLEOTIDE SEQUENCE [LARGE SCALE GENOMIC DNA]</scope>
    <source>
        <strain evidence="2">WRAIR2</strain>
    </source>
</reference>
<evidence type="ECO:0000313" key="1">
    <source>
        <dbReference type="EnsemblMetazoa" id="ADIR002870-PA"/>
    </source>
</evidence>
<keyword evidence="2" id="KW-1185">Reference proteome</keyword>
<sequence>MLADGGPAGPAPRKPVRHCRCACSLCQHFLEAQNCCSLYYYYPCDSCYLLLTLLCVPGSAQMESHSPTVYGPAVR</sequence>
<dbReference type="AlphaFoldDB" id="A0A182N5F1"/>
<protein>
    <submittedName>
        <fullName evidence="1">Uncharacterized protein</fullName>
    </submittedName>
</protein>